<dbReference type="Pfam" id="PF05857">
    <property type="entry name" value="TraX"/>
    <property type="match status" value="1"/>
</dbReference>
<feature type="transmembrane region" description="Helical" evidence="1">
    <location>
        <begin position="211"/>
        <end position="234"/>
    </location>
</feature>
<evidence type="ECO:0000313" key="3">
    <source>
        <dbReference type="Proteomes" id="UP000245622"/>
    </source>
</evidence>
<dbReference type="Proteomes" id="UP000245622">
    <property type="component" value="Chromosome 1"/>
</dbReference>
<reference evidence="2 3" key="1">
    <citation type="submission" date="2014-04" db="EMBL/GenBank/DDBJ databases">
        <authorList>
            <person name="Hornung B.V."/>
        </authorList>
    </citation>
    <scope>NUCLEOTIDE SEQUENCE [LARGE SCALE GENOMIC DNA]</scope>
    <source>
        <strain evidence="2 3">CRIB</strain>
    </source>
</reference>
<sequence length="282" mass="33008">MTVTELKLLAMIAMILDHMWLFLPNLPYFFHWIGRLAAPIFLFCCVEGYIHTSNKKKFFIKIYSLSVFMELMNLVLESNDIRVNFIRTILLTLTIIFIIDKFKEKNKNAKLYLFLFIIYQTIISIASIYLSSFTEITDNVLHLILSITNSIFFLDGGIIFVLIGVSMFIFRNNKLKISISFIVLTFIYVILFNSSFLLRINYLINNDLLEFLFSVCFTGIFGADLIIITSDLLFGNPQWMMIFSLFFISLYNGRRGKGFKHLFYIFYPLHIAVLYKLSILFS</sequence>
<keyword evidence="1" id="KW-0812">Transmembrane</keyword>
<feature type="transmembrane region" description="Helical" evidence="1">
    <location>
        <begin position="29"/>
        <end position="46"/>
    </location>
</feature>
<evidence type="ECO:0000256" key="1">
    <source>
        <dbReference type="SAM" id="Phobius"/>
    </source>
</evidence>
<dbReference type="KEGG" id="ril:CRIB_747"/>
<feature type="transmembrane region" description="Helical" evidence="1">
    <location>
        <begin position="177"/>
        <end position="199"/>
    </location>
</feature>
<name>A0A1V1I042_9FIRM</name>
<gene>
    <name evidence="2" type="ORF">CRIB_747</name>
</gene>
<protein>
    <submittedName>
        <fullName evidence="2">Protein TraX</fullName>
    </submittedName>
</protein>
<feature type="transmembrane region" description="Helical" evidence="1">
    <location>
        <begin position="111"/>
        <end position="130"/>
    </location>
</feature>
<keyword evidence="1" id="KW-1133">Transmembrane helix</keyword>
<dbReference type="InterPro" id="IPR008875">
    <property type="entry name" value="TraX"/>
</dbReference>
<feature type="transmembrane region" description="Helical" evidence="1">
    <location>
        <begin position="262"/>
        <end position="281"/>
    </location>
</feature>
<keyword evidence="3" id="KW-1185">Reference proteome</keyword>
<evidence type="ECO:0000313" key="2">
    <source>
        <dbReference type="EMBL" id="CED93499.1"/>
    </source>
</evidence>
<dbReference type="GeneID" id="82204929"/>
<accession>A0A1V1I042</accession>
<dbReference type="AlphaFoldDB" id="A0A1V1I042"/>
<proteinExistence type="predicted"/>
<organism evidence="2 3">
    <name type="scientific">Romboutsia ilealis</name>
    <dbReference type="NCBI Taxonomy" id="1115758"/>
    <lineage>
        <taxon>Bacteria</taxon>
        <taxon>Bacillati</taxon>
        <taxon>Bacillota</taxon>
        <taxon>Clostridia</taxon>
        <taxon>Peptostreptococcales</taxon>
        <taxon>Peptostreptococcaceae</taxon>
        <taxon>Romboutsia</taxon>
    </lineage>
</organism>
<feature type="transmembrane region" description="Helical" evidence="1">
    <location>
        <begin position="150"/>
        <end position="170"/>
    </location>
</feature>
<dbReference type="RefSeq" id="WP_180703209.1">
    <property type="nucleotide sequence ID" value="NZ_LN555523.1"/>
</dbReference>
<dbReference type="EMBL" id="LN555523">
    <property type="protein sequence ID" value="CED93499.1"/>
    <property type="molecule type" value="Genomic_DNA"/>
</dbReference>
<keyword evidence="1" id="KW-0472">Membrane</keyword>